<gene>
    <name evidence="7" type="ORF">QV13_11575</name>
</gene>
<dbReference type="PROSITE" id="PS00211">
    <property type="entry name" value="ABC_TRANSPORTER_1"/>
    <property type="match status" value="2"/>
</dbReference>
<evidence type="ECO:0000313" key="8">
    <source>
        <dbReference type="Proteomes" id="UP000094412"/>
    </source>
</evidence>
<comment type="subcellular location">
    <subcellularLocation>
        <location evidence="1">Cell inner membrane</location>
        <topology evidence="1">Peripheral membrane protein</topology>
    </subcellularLocation>
</comment>
<dbReference type="OrthoDB" id="9802264at2"/>
<proteinExistence type="inferred from homology"/>
<keyword evidence="3" id="KW-0813">Transport</keyword>
<dbReference type="GO" id="GO:0005524">
    <property type="term" value="F:ATP binding"/>
    <property type="evidence" value="ECO:0007669"/>
    <property type="project" value="UniProtKB-KW"/>
</dbReference>
<dbReference type="PANTHER" id="PTHR43776">
    <property type="entry name" value="TRANSPORT ATP-BINDING PROTEIN"/>
    <property type="match status" value="1"/>
</dbReference>
<dbReference type="GO" id="GO:0016887">
    <property type="term" value="F:ATP hydrolysis activity"/>
    <property type="evidence" value="ECO:0007669"/>
    <property type="project" value="InterPro"/>
</dbReference>
<dbReference type="Gene3D" id="3.40.50.300">
    <property type="entry name" value="P-loop containing nucleotide triphosphate hydrolases"/>
    <property type="match status" value="2"/>
</dbReference>
<keyword evidence="8" id="KW-1185">Reference proteome</keyword>
<dbReference type="Proteomes" id="UP000094412">
    <property type="component" value="Unassembled WGS sequence"/>
</dbReference>
<evidence type="ECO:0000256" key="1">
    <source>
        <dbReference type="ARBA" id="ARBA00004417"/>
    </source>
</evidence>
<evidence type="ECO:0000256" key="3">
    <source>
        <dbReference type="ARBA" id="ARBA00022448"/>
    </source>
</evidence>
<reference evidence="7 8" key="1">
    <citation type="submission" date="2016-08" db="EMBL/GenBank/DDBJ databases">
        <title>Whole genome sequence of Mesorhizobium sp. strain UASWS1009 isolated from industrial sewage.</title>
        <authorList>
            <person name="Crovadore J."/>
            <person name="Calmin G."/>
            <person name="Chablais R."/>
            <person name="Cochard B."/>
            <person name="Lefort F."/>
        </authorList>
    </citation>
    <scope>NUCLEOTIDE SEQUENCE [LARGE SCALE GENOMIC DNA]</scope>
    <source>
        <strain evidence="7 8">UASWS1009</strain>
    </source>
</reference>
<evidence type="ECO:0000313" key="7">
    <source>
        <dbReference type="EMBL" id="OCX18858.1"/>
    </source>
</evidence>
<comment type="similarity">
    <text evidence="2">Belongs to the ABC transporter superfamily.</text>
</comment>
<dbReference type="Pfam" id="PF08352">
    <property type="entry name" value="oligo_HPY"/>
    <property type="match status" value="2"/>
</dbReference>
<dbReference type="InterPro" id="IPR013563">
    <property type="entry name" value="Oligopep_ABC_C"/>
</dbReference>
<dbReference type="InterPro" id="IPR027417">
    <property type="entry name" value="P-loop_NTPase"/>
</dbReference>
<keyword evidence="4" id="KW-0547">Nucleotide-binding</keyword>
<comment type="caution">
    <text evidence="7">The sequence shown here is derived from an EMBL/GenBank/DDBJ whole genome shotgun (WGS) entry which is preliminary data.</text>
</comment>
<evidence type="ECO:0000256" key="2">
    <source>
        <dbReference type="ARBA" id="ARBA00005417"/>
    </source>
</evidence>
<feature type="domain" description="ABC transporter" evidence="6">
    <location>
        <begin position="336"/>
        <end position="574"/>
    </location>
</feature>
<dbReference type="STRING" id="1566387.QV13_11575"/>
<evidence type="ECO:0000256" key="4">
    <source>
        <dbReference type="ARBA" id="ARBA00022741"/>
    </source>
</evidence>
<feature type="domain" description="ABC transporter" evidence="6">
    <location>
        <begin position="5"/>
        <end position="248"/>
    </location>
</feature>
<dbReference type="GO" id="GO:0005886">
    <property type="term" value="C:plasma membrane"/>
    <property type="evidence" value="ECO:0007669"/>
    <property type="project" value="UniProtKB-SubCell"/>
</dbReference>
<dbReference type="InterPro" id="IPR003593">
    <property type="entry name" value="AAA+_ATPase"/>
</dbReference>
<sequence>MMTVLKATGLTVERADGAPIIEDVSLSLDKGEVMGIVGESGSGKSTLALALLAYARRGVRIAGGAVRVAGTDMLELDTAGLRKARREVVAYVAQDPGAALNPMLSLGTLLTEGLAGSKAEKIARAREILRKVGLPDDEAFLHRRPRQLSGGQQQRIAIAMAVIAKPKLIILDEPTTGLDVSTRAKVLDLIRQLCVSDNLTAIYVSHDLAVIANVADHVTVMYGGQVVEQGRMQEVLAKPRHPYTRALLDAVPSLQARQLLRPIRGRVPAVGEAPSGCIFSDRCDYTVEACNTRPRLEVVGGTLVRCVRPELVRVFEARSEAIDRSDRPAASAPAVLQADGVDAFYGHRQILFDVSLKVEPGRCLAVVGESGSGKSTLSRCLIGLHNNVTGQLSLDGKPMPLTVGERDQNARQRLQYIFQNPNASLNPRRTIGASLVAALANRPEAGGGRSDAIIAEALERVGISPDLATRYPAELSGGQRQRVAIARALVAKPAVLLCDEVTSSLDVSVQASVIELLRSLLADGLGMLFVTHDLAVVRNIADTVAVLSAGRVVEQGEARAVLSAPSHPYTQSLLANTLQLPTDATGFDMPAIAPRQSATGSR</sequence>
<dbReference type="GO" id="GO:0055085">
    <property type="term" value="P:transmembrane transport"/>
    <property type="evidence" value="ECO:0007669"/>
    <property type="project" value="UniProtKB-ARBA"/>
</dbReference>
<dbReference type="PROSITE" id="PS50893">
    <property type="entry name" value="ABC_TRANSPORTER_2"/>
    <property type="match status" value="2"/>
</dbReference>
<evidence type="ECO:0000259" key="6">
    <source>
        <dbReference type="PROSITE" id="PS50893"/>
    </source>
</evidence>
<dbReference type="NCBIfam" id="NF008453">
    <property type="entry name" value="PRK11308.1"/>
    <property type="match status" value="2"/>
</dbReference>
<dbReference type="AlphaFoldDB" id="A0A1C2DVN7"/>
<dbReference type="InterPro" id="IPR050319">
    <property type="entry name" value="ABC_transp_ATP-bind"/>
</dbReference>
<accession>A0A1C2DVN7</accession>
<dbReference type="InterPro" id="IPR017871">
    <property type="entry name" value="ABC_transporter-like_CS"/>
</dbReference>
<protein>
    <submittedName>
        <fullName evidence="7">Peptide ABC transporter ATP-binding protein</fullName>
    </submittedName>
</protein>
<organism evidence="7 8">
    <name type="scientific">Mesorhizobium hungaricum</name>
    <dbReference type="NCBI Taxonomy" id="1566387"/>
    <lineage>
        <taxon>Bacteria</taxon>
        <taxon>Pseudomonadati</taxon>
        <taxon>Pseudomonadota</taxon>
        <taxon>Alphaproteobacteria</taxon>
        <taxon>Hyphomicrobiales</taxon>
        <taxon>Phyllobacteriaceae</taxon>
        <taxon>Mesorhizobium</taxon>
    </lineage>
</organism>
<dbReference type="GO" id="GO:0015833">
    <property type="term" value="P:peptide transport"/>
    <property type="evidence" value="ECO:0007669"/>
    <property type="project" value="InterPro"/>
</dbReference>
<name>A0A1C2DVN7_9HYPH</name>
<dbReference type="InterPro" id="IPR003439">
    <property type="entry name" value="ABC_transporter-like_ATP-bd"/>
</dbReference>
<dbReference type="Pfam" id="PF00005">
    <property type="entry name" value="ABC_tran"/>
    <property type="match status" value="2"/>
</dbReference>
<evidence type="ECO:0000256" key="5">
    <source>
        <dbReference type="ARBA" id="ARBA00022840"/>
    </source>
</evidence>
<dbReference type="PANTHER" id="PTHR43776:SF7">
    <property type="entry name" value="D,D-DIPEPTIDE TRANSPORT ATP-BINDING PROTEIN DDPF-RELATED"/>
    <property type="match status" value="1"/>
</dbReference>
<dbReference type="SMART" id="SM00382">
    <property type="entry name" value="AAA"/>
    <property type="match status" value="2"/>
</dbReference>
<dbReference type="RefSeq" id="WP_024924941.1">
    <property type="nucleotide sequence ID" value="NZ_MDEO01000031.1"/>
</dbReference>
<dbReference type="SUPFAM" id="SSF52540">
    <property type="entry name" value="P-loop containing nucleoside triphosphate hydrolases"/>
    <property type="match status" value="2"/>
</dbReference>
<keyword evidence="5 7" id="KW-0067">ATP-binding</keyword>
<dbReference type="CDD" id="cd03257">
    <property type="entry name" value="ABC_NikE_OppD_transporters"/>
    <property type="match status" value="2"/>
</dbReference>
<dbReference type="EMBL" id="MDEO01000031">
    <property type="protein sequence ID" value="OCX18858.1"/>
    <property type="molecule type" value="Genomic_DNA"/>
</dbReference>
<dbReference type="NCBIfam" id="TIGR01727">
    <property type="entry name" value="oligo_HPY"/>
    <property type="match status" value="1"/>
</dbReference>